<dbReference type="NCBIfam" id="NF001159">
    <property type="entry name" value="PRK00150.1-3"/>
    <property type="match status" value="1"/>
</dbReference>
<proteinExistence type="inferred from homology"/>
<dbReference type="CDD" id="cd00487">
    <property type="entry name" value="Pep_deformylase"/>
    <property type="match status" value="1"/>
</dbReference>
<name>A0ABS3AUD9_9BACT</name>
<organism evidence="3 4">
    <name type="scientific">Desulfotalea psychrophila</name>
    <dbReference type="NCBI Taxonomy" id="84980"/>
    <lineage>
        <taxon>Bacteria</taxon>
        <taxon>Pseudomonadati</taxon>
        <taxon>Thermodesulfobacteriota</taxon>
        <taxon>Desulfobulbia</taxon>
        <taxon>Desulfobulbales</taxon>
        <taxon>Desulfocapsaceae</taxon>
        <taxon>Desulfotalea</taxon>
    </lineage>
</organism>
<comment type="function">
    <text evidence="2">Removes the formyl group from the N-terminal Met of newly synthesized proteins. Requires at least a dipeptide for an efficient rate of reaction. N-terminal L-methionine is a prerequisite for activity but the enzyme has broad specificity at other positions.</text>
</comment>
<dbReference type="InterPro" id="IPR023635">
    <property type="entry name" value="Peptide_deformylase"/>
</dbReference>
<accession>A0ABS3AUD9</accession>
<protein>
    <recommendedName>
        <fullName evidence="2">Peptide deformylase</fullName>
        <shortName evidence="2">PDF</shortName>
        <ecNumber evidence="2">3.5.1.88</ecNumber>
    </recommendedName>
    <alternativeName>
        <fullName evidence="2">Polypeptide deformylase</fullName>
    </alternativeName>
</protein>
<evidence type="ECO:0000256" key="2">
    <source>
        <dbReference type="HAMAP-Rule" id="MF_00163"/>
    </source>
</evidence>
<dbReference type="Gene3D" id="3.90.45.10">
    <property type="entry name" value="Peptide deformylase"/>
    <property type="match status" value="1"/>
</dbReference>
<feature type="binding site" evidence="2">
    <location>
        <position position="93"/>
    </location>
    <ligand>
        <name>Fe cation</name>
        <dbReference type="ChEBI" id="CHEBI:24875"/>
    </ligand>
</feature>
<dbReference type="EC" id="3.5.1.88" evidence="2"/>
<keyword evidence="2" id="KW-0648">Protein biosynthesis</keyword>
<keyword evidence="4" id="KW-1185">Reference proteome</keyword>
<feature type="active site" evidence="2">
    <location>
        <position position="136"/>
    </location>
</feature>
<dbReference type="Pfam" id="PF01327">
    <property type="entry name" value="Pep_deformylase"/>
    <property type="match status" value="1"/>
</dbReference>
<dbReference type="InterPro" id="IPR036821">
    <property type="entry name" value="Peptide_deformylase_sf"/>
</dbReference>
<feature type="binding site" evidence="2">
    <location>
        <position position="139"/>
    </location>
    <ligand>
        <name>Fe cation</name>
        <dbReference type="ChEBI" id="CHEBI:24875"/>
    </ligand>
</feature>
<dbReference type="PANTHER" id="PTHR10458:SF22">
    <property type="entry name" value="PEPTIDE DEFORMYLASE"/>
    <property type="match status" value="1"/>
</dbReference>
<sequence>MSLRTILKFPDPILRQKARKLSTFDKSLQNLVNDMIETMYDAPGVGLAAPQIGESVQLIVVNASPDAEGKDTMVMINPEITAKEGCQVDEEGCLSVLDLTATVKRSQKVTVSYQDEMGERCEVTVEDRFAVVLQHEIDHLNGILFIDHLSTLKRTLYKKKIKKMLAA</sequence>
<dbReference type="Proteomes" id="UP000717534">
    <property type="component" value="Unassembled WGS sequence"/>
</dbReference>
<reference evidence="3 4" key="1">
    <citation type="submission" date="2021-02" db="EMBL/GenBank/DDBJ databases">
        <title>Activity-based single-cell genomes from oceanic crustal fluid captures similar information to metagenomic and metatranscriptomic surveys with orders of magnitude less sampling.</title>
        <authorList>
            <person name="D'Angelo T.S."/>
            <person name="Orcutt B.N."/>
        </authorList>
    </citation>
    <scope>NUCLEOTIDE SEQUENCE [LARGE SCALE GENOMIC DNA]</scope>
    <source>
        <strain evidence="3">AH-315-G02</strain>
    </source>
</reference>
<keyword evidence="2" id="KW-0408">Iron</keyword>
<keyword evidence="2 3" id="KW-0378">Hydrolase</keyword>
<dbReference type="PANTHER" id="PTHR10458">
    <property type="entry name" value="PEPTIDE DEFORMYLASE"/>
    <property type="match status" value="1"/>
</dbReference>
<evidence type="ECO:0000256" key="1">
    <source>
        <dbReference type="ARBA" id="ARBA00010759"/>
    </source>
</evidence>
<comment type="caution">
    <text evidence="3">The sequence shown here is derived from an EMBL/GenBank/DDBJ whole genome shotgun (WGS) entry which is preliminary data.</text>
</comment>
<dbReference type="SUPFAM" id="SSF56420">
    <property type="entry name" value="Peptide deformylase"/>
    <property type="match status" value="1"/>
</dbReference>
<dbReference type="HAMAP" id="MF_00163">
    <property type="entry name" value="Pep_deformylase"/>
    <property type="match status" value="1"/>
</dbReference>
<comment type="similarity">
    <text evidence="1 2">Belongs to the polypeptide deformylase family.</text>
</comment>
<comment type="catalytic activity">
    <reaction evidence="2">
        <text>N-terminal N-formyl-L-methionyl-[peptide] + H2O = N-terminal L-methionyl-[peptide] + formate</text>
        <dbReference type="Rhea" id="RHEA:24420"/>
        <dbReference type="Rhea" id="RHEA-COMP:10639"/>
        <dbReference type="Rhea" id="RHEA-COMP:10640"/>
        <dbReference type="ChEBI" id="CHEBI:15377"/>
        <dbReference type="ChEBI" id="CHEBI:15740"/>
        <dbReference type="ChEBI" id="CHEBI:49298"/>
        <dbReference type="ChEBI" id="CHEBI:64731"/>
        <dbReference type="EC" id="3.5.1.88"/>
    </reaction>
</comment>
<dbReference type="GO" id="GO:0042586">
    <property type="term" value="F:peptide deformylase activity"/>
    <property type="evidence" value="ECO:0007669"/>
    <property type="project" value="UniProtKB-EC"/>
</dbReference>
<evidence type="ECO:0000313" key="4">
    <source>
        <dbReference type="Proteomes" id="UP000717534"/>
    </source>
</evidence>
<evidence type="ECO:0000313" key="3">
    <source>
        <dbReference type="EMBL" id="MBN4068130.1"/>
    </source>
</evidence>
<feature type="binding site" evidence="2">
    <location>
        <position position="135"/>
    </location>
    <ligand>
        <name>Fe cation</name>
        <dbReference type="ChEBI" id="CHEBI:24875"/>
    </ligand>
</feature>
<dbReference type="PRINTS" id="PR01576">
    <property type="entry name" value="PDEFORMYLASE"/>
</dbReference>
<gene>
    <name evidence="2 3" type="primary">def</name>
    <name evidence="3" type="ORF">JYU06_01200</name>
</gene>
<keyword evidence="2" id="KW-0479">Metal-binding</keyword>
<comment type="cofactor">
    <cofactor evidence="2">
        <name>Fe(2+)</name>
        <dbReference type="ChEBI" id="CHEBI:29033"/>
    </cofactor>
    <text evidence="2">Binds 1 Fe(2+) ion.</text>
</comment>
<dbReference type="PIRSF" id="PIRSF004749">
    <property type="entry name" value="Pep_def"/>
    <property type="match status" value="1"/>
</dbReference>
<dbReference type="NCBIfam" id="TIGR00079">
    <property type="entry name" value="pept_deformyl"/>
    <property type="match status" value="1"/>
</dbReference>
<dbReference type="EMBL" id="JAFITO010000005">
    <property type="protein sequence ID" value="MBN4068130.1"/>
    <property type="molecule type" value="Genomic_DNA"/>
</dbReference>